<dbReference type="GeneID" id="9809193"/>
<dbReference type="PROSITE" id="PS51670">
    <property type="entry name" value="SHKT"/>
    <property type="match status" value="1"/>
</dbReference>
<accession>A0A6A5FWR0</accession>
<keyword evidence="3" id="KW-0732">Signal</keyword>
<comment type="caution">
    <text evidence="5">The sequence shown here is derived from an EMBL/GenBank/DDBJ whole genome shotgun (WGS) entry which is preliminary data.</text>
</comment>
<feature type="region of interest" description="Disordered" evidence="2">
    <location>
        <begin position="136"/>
        <end position="167"/>
    </location>
</feature>
<dbReference type="AlphaFoldDB" id="A0A6A5FWR0"/>
<protein>
    <recommendedName>
        <fullName evidence="4">ShKT domain-containing protein</fullName>
    </recommendedName>
</protein>
<feature type="compositionally biased region" description="Acidic residues" evidence="2">
    <location>
        <begin position="186"/>
        <end position="198"/>
    </location>
</feature>
<evidence type="ECO:0000259" key="4">
    <source>
        <dbReference type="PROSITE" id="PS51670"/>
    </source>
</evidence>
<dbReference type="Pfam" id="PF01549">
    <property type="entry name" value="ShK"/>
    <property type="match status" value="2"/>
</dbReference>
<reference evidence="5 6" key="1">
    <citation type="submission" date="2019-12" db="EMBL/GenBank/DDBJ databases">
        <title>Chromosome-level assembly of the Caenorhabditis remanei genome.</title>
        <authorList>
            <person name="Teterina A.A."/>
            <person name="Willis J.H."/>
            <person name="Phillips P.C."/>
        </authorList>
    </citation>
    <scope>NUCLEOTIDE SEQUENCE [LARGE SCALE GENOMIC DNA]</scope>
    <source>
        <strain evidence="5 6">PX506</strain>
        <tissue evidence="5">Whole organism</tissue>
    </source>
</reference>
<feature type="compositionally biased region" description="Low complexity" evidence="2">
    <location>
        <begin position="199"/>
        <end position="221"/>
    </location>
</feature>
<evidence type="ECO:0000256" key="1">
    <source>
        <dbReference type="PROSITE-ProRule" id="PRU01005"/>
    </source>
</evidence>
<dbReference type="InterPro" id="IPR006150">
    <property type="entry name" value="Cys_repeat_1"/>
</dbReference>
<dbReference type="RefSeq" id="XP_003106646.2">
    <property type="nucleotide sequence ID" value="XM_003106598.2"/>
</dbReference>
<dbReference type="SMART" id="SM00289">
    <property type="entry name" value="WR1"/>
    <property type="match status" value="3"/>
</dbReference>
<dbReference type="PANTHER" id="PTHR21724">
    <property type="entry name" value="SHKT DOMAIN-CONTAINING PROTEIN"/>
    <property type="match status" value="1"/>
</dbReference>
<dbReference type="Gene3D" id="1.10.10.1940">
    <property type="match status" value="1"/>
</dbReference>
<feature type="compositionally biased region" description="Low complexity" evidence="2">
    <location>
        <begin position="238"/>
        <end position="261"/>
    </location>
</feature>
<name>A0A6A5FWR0_CAERE</name>
<dbReference type="EMBL" id="WUAV01000006">
    <property type="protein sequence ID" value="KAF1746924.1"/>
    <property type="molecule type" value="Genomic_DNA"/>
</dbReference>
<evidence type="ECO:0000256" key="2">
    <source>
        <dbReference type="SAM" id="MobiDB-lite"/>
    </source>
</evidence>
<gene>
    <name evidence="5" type="ORF">GCK72_023382</name>
</gene>
<organism evidence="5 6">
    <name type="scientific">Caenorhabditis remanei</name>
    <name type="common">Caenorhabditis vulgaris</name>
    <dbReference type="NCBI Taxonomy" id="31234"/>
    <lineage>
        <taxon>Eukaryota</taxon>
        <taxon>Metazoa</taxon>
        <taxon>Ecdysozoa</taxon>
        <taxon>Nematoda</taxon>
        <taxon>Chromadorea</taxon>
        <taxon>Rhabditida</taxon>
        <taxon>Rhabditina</taxon>
        <taxon>Rhabditomorpha</taxon>
        <taxon>Rhabditoidea</taxon>
        <taxon>Rhabditidae</taxon>
        <taxon>Peloderinae</taxon>
        <taxon>Caenorhabditis</taxon>
    </lineage>
</organism>
<feature type="signal peptide" evidence="3">
    <location>
        <begin position="1"/>
        <end position="16"/>
    </location>
</feature>
<feature type="chain" id="PRO_5025481737" description="ShKT domain-containing protein" evidence="3">
    <location>
        <begin position="17"/>
        <end position="402"/>
    </location>
</feature>
<feature type="domain" description="ShKT" evidence="4">
    <location>
        <begin position="365"/>
        <end position="402"/>
    </location>
</feature>
<evidence type="ECO:0000313" key="5">
    <source>
        <dbReference type="EMBL" id="KAF1746924.1"/>
    </source>
</evidence>
<feature type="region of interest" description="Disordered" evidence="2">
    <location>
        <begin position="186"/>
        <end position="268"/>
    </location>
</feature>
<feature type="compositionally biased region" description="Basic residues" evidence="2">
    <location>
        <begin position="225"/>
        <end position="237"/>
    </location>
</feature>
<sequence length="402" mass="44414">MRLCYLFVVLTVIVSARFFDVCPGRRQSIGACLVGLCPAGSECINSYCCKNKKSNSNNPLDMVEVEAEETSEYPACPNGGKSIGECISNSCPLGYHCSAGLCCDSETVGLKKWSLKSRKEEEVPMKSSPISLITVAPDESSENEAKKKMKESEEEMEERNSTFAPDVSENCCLEKQVDIYQKEIVDEEDSELEEEEETTTPISTTTTTTTTTATTEPSTTSEYKRKLKRVKSKRPKTTARTTTTSTTTEPPTTTSEEITTTTEEEITEIDTQTPIVEEVTEPHFVCPVGAPIGECIANKCPEGHGCVEGQCCILTPQINCTDTLAGCLTHLCDRKGYRQFMTNNCAKTCARCHLVNITPSEIHDCRDRRSDCEEWAAEGFCESSLYTTRQKLKFCGKSCKLC</sequence>
<proteinExistence type="predicted"/>
<dbReference type="SMART" id="SM00254">
    <property type="entry name" value="ShKT"/>
    <property type="match status" value="2"/>
</dbReference>
<dbReference type="KEGG" id="crq:GCK72_023382"/>
<dbReference type="InterPro" id="IPR003582">
    <property type="entry name" value="ShKT_dom"/>
</dbReference>
<comment type="caution">
    <text evidence="1">Lacks conserved residue(s) required for the propagation of feature annotation.</text>
</comment>
<evidence type="ECO:0000256" key="3">
    <source>
        <dbReference type="SAM" id="SignalP"/>
    </source>
</evidence>
<evidence type="ECO:0000313" key="6">
    <source>
        <dbReference type="Proteomes" id="UP000483820"/>
    </source>
</evidence>
<dbReference type="PANTHER" id="PTHR21724:SF94">
    <property type="entry name" value="SHKT DOMAIN-CONTAINING PROTEIN"/>
    <property type="match status" value="1"/>
</dbReference>
<dbReference type="CTD" id="9809193"/>
<dbReference type="Proteomes" id="UP000483820">
    <property type="component" value="Chromosome X"/>
</dbReference>